<dbReference type="EMBL" id="CAJNOH010000266">
    <property type="protein sequence ID" value="CAF0976049.1"/>
    <property type="molecule type" value="Genomic_DNA"/>
</dbReference>
<sequence>MGCRHSSSPSNSPKIITKNGGRITLKNKISIQQHSQKYNHEKTNGIKLSISNKTFSSLNLEQILDNHGKNLIKRFEFNSACLLFDVSLTHILLFNNRQLYLININTMNIDTYILLIDTINIQEIVWSSQLNKFLILTSDQLYQTGIDQLQLTPIHQIQFINEGHRKSYMTVNGDDLLINRSFGYDLRRYSLVNFNLLQSPHVYKEKKDLCITTIQLNSNKILALAISIGEKQMIDLIHLNTDELIHRIKLDFNENISYPIDLHCHGLWFAKTCIPYVNIGHCLITSDGQIVRLKLFSNQDNFIRSLRITDDNRWLLIGRQHALELYSLSNNMLFS</sequence>
<evidence type="ECO:0000313" key="5">
    <source>
        <dbReference type="Proteomes" id="UP000663889"/>
    </source>
</evidence>
<name>A0A814BZA8_9BILA</name>
<reference evidence="1" key="1">
    <citation type="submission" date="2021-02" db="EMBL/GenBank/DDBJ databases">
        <authorList>
            <person name="Nowell W R."/>
        </authorList>
    </citation>
    <scope>NUCLEOTIDE SEQUENCE</scope>
</reference>
<proteinExistence type="predicted"/>
<dbReference type="SUPFAM" id="SSF69322">
    <property type="entry name" value="Tricorn protease domain 2"/>
    <property type="match status" value="1"/>
</dbReference>
<dbReference type="Proteomes" id="UP000663889">
    <property type="component" value="Unassembled WGS sequence"/>
</dbReference>
<accession>A0A814BZA8</accession>
<comment type="caution">
    <text evidence="1">The sequence shown here is derived from an EMBL/GenBank/DDBJ whole genome shotgun (WGS) entry which is preliminary data.</text>
</comment>
<dbReference type="Proteomes" id="UP000663854">
    <property type="component" value="Unassembled WGS sequence"/>
</dbReference>
<protein>
    <submittedName>
        <fullName evidence="1">Uncharacterized protein</fullName>
    </submittedName>
</protein>
<evidence type="ECO:0000313" key="1">
    <source>
        <dbReference type="EMBL" id="CAF0934597.1"/>
    </source>
</evidence>
<dbReference type="AlphaFoldDB" id="A0A814BZA8"/>
<dbReference type="EMBL" id="CAJNOL010002094">
    <property type="protein sequence ID" value="CAF1460967.1"/>
    <property type="molecule type" value="Genomic_DNA"/>
</dbReference>
<gene>
    <name evidence="3" type="ORF">JXQ802_LOCUS38168</name>
    <name evidence="2" type="ORF">PYM288_LOCUS13365</name>
    <name evidence="1" type="ORF">SEV965_LOCUS7361</name>
</gene>
<dbReference type="EMBL" id="CAJNOU010000255">
    <property type="protein sequence ID" value="CAF0934597.1"/>
    <property type="molecule type" value="Genomic_DNA"/>
</dbReference>
<keyword evidence="4" id="KW-1185">Reference proteome</keyword>
<organism evidence="1 5">
    <name type="scientific">Rotaria sordida</name>
    <dbReference type="NCBI Taxonomy" id="392033"/>
    <lineage>
        <taxon>Eukaryota</taxon>
        <taxon>Metazoa</taxon>
        <taxon>Spiralia</taxon>
        <taxon>Gnathifera</taxon>
        <taxon>Rotifera</taxon>
        <taxon>Eurotatoria</taxon>
        <taxon>Bdelloidea</taxon>
        <taxon>Philodinida</taxon>
        <taxon>Philodinidae</taxon>
        <taxon>Rotaria</taxon>
    </lineage>
</organism>
<evidence type="ECO:0000313" key="2">
    <source>
        <dbReference type="EMBL" id="CAF0976049.1"/>
    </source>
</evidence>
<dbReference type="Proteomes" id="UP000663870">
    <property type="component" value="Unassembled WGS sequence"/>
</dbReference>
<evidence type="ECO:0000313" key="3">
    <source>
        <dbReference type="EMBL" id="CAF1460967.1"/>
    </source>
</evidence>
<evidence type="ECO:0000313" key="4">
    <source>
        <dbReference type="Proteomes" id="UP000663870"/>
    </source>
</evidence>